<dbReference type="PROSITE" id="PS50294">
    <property type="entry name" value="WD_REPEATS_REGION"/>
    <property type="match status" value="1"/>
</dbReference>
<dbReference type="Pfam" id="PF00400">
    <property type="entry name" value="WD40"/>
    <property type="match status" value="3"/>
</dbReference>
<dbReference type="InterPro" id="IPR019775">
    <property type="entry name" value="WD40_repeat_CS"/>
</dbReference>
<reference evidence="4" key="1">
    <citation type="journal article" date="2021" name="Nat. Commun.">
        <title>Genetic determinants of endophytism in the Arabidopsis root mycobiome.</title>
        <authorList>
            <person name="Mesny F."/>
            <person name="Miyauchi S."/>
            <person name="Thiergart T."/>
            <person name="Pickel B."/>
            <person name="Atanasova L."/>
            <person name="Karlsson M."/>
            <person name="Huettel B."/>
            <person name="Barry K.W."/>
            <person name="Haridas S."/>
            <person name="Chen C."/>
            <person name="Bauer D."/>
            <person name="Andreopoulos W."/>
            <person name="Pangilinan J."/>
            <person name="LaButti K."/>
            <person name="Riley R."/>
            <person name="Lipzen A."/>
            <person name="Clum A."/>
            <person name="Drula E."/>
            <person name="Henrissat B."/>
            <person name="Kohler A."/>
            <person name="Grigoriev I.V."/>
            <person name="Martin F.M."/>
            <person name="Hacquard S."/>
        </authorList>
    </citation>
    <scope>NUCLEOTIDE SEQUENCE</scope>
    <source>
        <strain evidence="4">MPI-CAGE-CH-0235</strain>
    </source>
</reference>
<accession>A0A8K0WPP4</accession>
<dbReference type="PROSITE" id="PS00678">
    <property type="entry name" value="WD_REPEATS_1"/>
    <property type="match status" value="1"/>
</dbReference>
<dbReference type="EMBL" id="JAGPNK010000009">
    <property type="protein sequence ID" value="KAH7313533.1"/>
    <property type="molecule type" value="Genomic_DNA"/>
</dbReference>
<protein>
    <submittedName>
        <fullName evidence="4">WD40-repeat-containing domain protein</fullName>
    </submittedName>
</protein>
<proteinExistence type="predicted"/>
<dbReference type="AlphaFoldDB" id="A0A8K0WPP4"/>
<dbReference type="Gene3D" id="2.130.10.10">
    <property type="entry name" value="YVTN repeat-like/Quinoprotein amine dehydrogenase"/>
    <property type="match status" value="2"/>
</dbReference>
<comment type="caution">
    <text evidence="4">The sequence shown here is derived from an EMBL/GenBank/DDBJ whole genome shotgun (WGS) entry which is preliminary data.</text>
</comment>
<evidence type="ECO:0000256" key="1">
    <source>
        <dbReference type="ARBA" id="ARBA00022574"/>
    </source>
</evidence>
<dbReference type="SMART" id="SM00320">
    <property type="entry name" value="WD40"/>
    <property type="match status" value="5"/>
</dbReference>
<organism evidence="4 5">
    <name type="scientific">Stachybotrys elegans</name>
    <dbReference type="NCBI Taxonomy" id="80388"/>
    <lineage>
        <taxon>Eukaryota</taxon>
        <taxon>Fungi</taxon>
        <taxon>Dikarya</taxon>
        <taxon>Ascomycota</taxon>
        <taxon>Pezizomycotina</taxon>
        <taxon>Sordariomycetes</taxon>
        <taxon>Hypocreomycetidae</taxon>
        <taxon>Hypocreales</taxon>
        <taxon>Stachybotryaceae</taxon>
        <taxon>Stachybotrys</taxon>
    </lineage>
</organism>
<evidence type="ECO:0000256" key="2">
    <source>
        <dbReference type="ARBA" id="ARBA00022737"/>
    </source>
</evidence>
<dbReference type="OrthoDB" id="25131at2759"/>
<dbReference type="InterPro" id="IPR015943">
    <property type="entry name" value="WD40/YVTN_repeat-like_dom_sf"/>
</dbReference>
<dbReference type="InterPro" id="IPR036322">
    <property type="entry name" value="WD40_repeat_dom_sf"/>
</dbReference>
<feature type="repeat" description="WD" evidence="3">
    <location>
        <begin position="53"/>
        <end position="94"/>
    </location>
</feature>
<dbReference type="Proteomes" id="UP000813444">
    <property type="component" value="Unassembled WGS sequence"/>
</dbReference>
<dbReference type="PANTHER" id="PTHR22889:SF0">
    <property type="entry name" value="WD REPEAT-CONTAINING PROTEIN 89"/>
    <property type="match status" value="1"/>
</dbReference>
<gene>
    <name evidence="4" type="ORF">B0I35DRAFT_513188</name>
</gene>
<dbReference type="PANTHER" id="PTHR22889">
    <property type="entry name" value="WD REPEAT-CONTAINING PROTEIN 89"/>
    <property type="match status" value="1"/>
</dbReference>
<feature type="repeat" description="WD" evidence="3">
    <location>
        <begin position="143"/>
        <end position="178"/>
    </location>
</feature>
<sequence>MYTLSNIGTHTVSGTYALDVHRTAAGIASISSDQSLSLLDPSRLRAGPFVRLLTGHGNVSSLRVYDWGSSVVCTAGENGSVGVWDLRAGSKVAQFAASQKPILSLACNSATNTIAVGTELQDHTASVLLWDVRSTPTSRAQYDEVHSDDVTSLTFHPSEPAYLMSGSTDGLVNVYDTRIADEDEVILQTFNHNASIHHAAFLTDTHVLALSHDEQCALYDMADDNPSGDAAQHFGDLRQGLGCQYVANVSPKADGTGVILGAGAQENSQQGFELVFLTKGESAWAFDRSSSVGLPGAHGEEIVRAFCFIDEDQVVITAGEDGSVKAWRPSS</sequence>
<dbReference type="InterPro" id="IPR039328">
    <property type="entry name" value="WDR89"/>
</dbReference>
<dbReference type="PROSITE" id="PS50082">
    <property type="entry name" value="WD_REPEATS_2"/>
    <property type="match status" value="3"/>
</dbReference>
<keyword evidence="2" id="KW-0677">Repeat</keyword>
<keyword evidence="5" id="KW-1185">Reference proteome</keyword>
<keyword evidence="1 3" id="KW-0853">WD repeat</keyword>
<dbReference type="SUPFAM" id="SSF50978">
    <property type="entry name" value="WD40 repeat-like"/>
    <property type="match status" value="1"/>
</dbReference>
<dbReference type="InterPro" id="IPR001680">
    <property type="entry name" value="WD40_rpt"/>
</dbReference>
<evidence type="ECO:0000313" key="5">
    <source>
        <dbReference type="Proteomes" id="UP000813444"/>
    </source>
</evidence>
<name>A0A8K0WPP4_9HYPO</name>
<evidence type="ECO:0000256" key="3">
    <source>
        <dbReference type="PROSITE-ProRule" id="PRU00221"/>
    </source>
</evidence>
<evidence type="ECO:0000313" key="4">
    <source>
        <dbReference type="EMBL" id="KAH7313533.1"/>
    </source>
</evidence>
<feature type="repeat" description="WD" evidence="3">
    <location>
        <begin position="303"/>
        <end position="331"/>
    </location>
</feature>